<dbReference type="Proteomes" id="UP000199589">
    <property type="component" value="Unassembled WGS sequence"/>
</dbReference>
<evidence type="ECO:0000313" key="8">
    <source>
        <dbReference type="Proteomes" id="UP000199589"/>
    </source>
</evidence>
<dbReference type="SUPFAM" id="SSF48208">
    <property type="entry name" value="Six-hairpin glycosidases"/>
    <property type="match status" value="1"/>
</dbReference>
<dbReference type="EMBL" id="FOSJ01000013">
    <property type="protein sequence ID" value="SFK16667.1"/>
    <property type="molecule type" value="Genomic_DNA"/>
</dbReference>
<sequence>MKTLKQENKHMEILESGKTKVTFLQTGDLYTLKHEDIMINQIEGNMIDGSLNNIYLRLFDQHGQVQSYKPLLGIKSDSTFAVGEKQASWKGSFEGIEYIVRFILSEDSIWFWEVEVNCSNRDIDIVYGQDLGLAEEAALKANEAYVAQYVDHKIIETDLGYSINSRQNQPQNGQHPYLQQGSLTIADGFLTDGFQFFGKSYKETNEPEVIYYPDFENKNIQFEFDYSILKSKRTSLDGTAKFIFYSYYKNSHPEAVEKLEEIKKIQSNYDQIIYEELTEKKSVSKKNYLGQPLQTVSIQKDEIEELYPKRVQEEVVDETLLSFFTDKNAHVALKEKEYLLERPHGHILFTHNKTVTDESIMSTTSWIYGIFNAQLVLGNTDMNKALSNARNPINYFKTSGQRVYVKLENAYHLLTMPSLMEIGANYVKWLYKTEEETFIVTNLSSATTSTIQLSVESKSGKSYEYLVTNQLTMNSREYKVPVWYEERDQAVYFTFDEQTAAHQKLPDLTYRFKLEGASSTVVGEDFILDGIDEGTAMLLNFKVDATSQFQLIMQGSLDGNQFDDVKLSFAQEVDAFSTYFDQLSNGFKVNGPKQLTGISQKMNLTTWWYTHNMLVHYLVPHGLEQFGGAAWGTRDVSQGPAEYLMAMQQYESTKEIIKKVYTHQHVQDGNWPQWFMFDSYTQVQADESHGDVIVWPLKMLADYIESTGDFDILEASVPYFDKITKEITQESETIRDHVTKQLNYIQHHFLGNTFLSSYGDGDWDDTLQPHNQSLKKDMASSWTIALTYQTLQKFAKGLKNNQDGWSDEVRKLSENIAADFRKYVSSNEVVPGFIYMPSEDEIVKMVHPEDTTTGIQYRLLPMIRGMISELFTKEQVDKHYEIIQKHLNTPDGVRLMNRPATYRGGVSHQFKRAEQAANFGREIGLMYVHAHIRYIEAMAKIGKPNEIWKGLETINPINIQQVVENAELRQSNTYFSSSDADFSNRYEAQEQFDLVKKGDVKVKGGWRIYSSGPGIYMNQLVSNALGIRIQDKNLVLDPVLTKEMDGLAVEYYYDDKPLIIKYHYNEQSQLSVRVNNQEVSHKMIENPYRNAGVLLDNSDLINHLNQEKNIIDVYYPVYN</sequence>
<evidence type="ECO:0000259" key="5">
    <source>
        <dbReference type="Pfam" id="PF21270"/>
    </source>
</evidence>
<dbReference type="AlphaFoldDB" id="A0A1I3XB89"/>
<dbReference type="RefSeq" id="WP_218149687.1">
    <property type="nucleotide sequence ID" value="NZ_FOSJ01000013.1"/>
</dbReference>
<keyword evidence="2" id="KW-0808">Transferase</keyword>
<reference evidence="8" key="1">
    <citation type="submission" date="2016-10" db="EMBL/GenBank/DDBJ databases">
        <authorList>
            <person name="Varghese N."/>
            <person name="Submissions S."/>
        </authorList>
    </citation>
    <scope>NUCLEOTIDE SEQUENCE [LARGE SCALE GENOMIC DNA]</scope>
    <source>
        <strain evidence="8">DSM 16108</strain>
    </source>
</reference>
<feature type="domain" description="SOGP N-terminal" evidence="6">
    <location>
        <begin position="22"/>
        <end position="245"/>
    </location>
</feature>
<dbReference type="PANTHER" id="PTHR37469:SF2">
    <property type="entry name" value="CELLOBIONIC ACID PHOSPHORYLASE"/>
    <property type="match status" value="1"/>
</dbReference>
<dbReference type="Gene3D" id="1.50.10.10">
    <property type="match status" value="1"/>
</dbReference>
<evidence type="ECO:0000256" key="1">
    <source>
        <dbReference type="ARBA" id="ARBA00022676"/>
    </source>
</evidence>
<dbReference type="InterPro" id="IPR052047">
    <property type="entry name" value="GH94_Enzymes"/>
</dbReference>
<evidence type="ECO:0000259" key="6">
    <source>
        <dbReference type="Pfam" id="PF21958"/>
    </source>
</evidence>
<gene>
    <name evidence="7" type="ORF">SAMN04488569_101328</name>
</gene>
<dbReference type="InterPro" id="IPR053831">
    <property type="entry name" value="SOGP_N"/>
</dbReference>
<dbReference type="Pfam" id="PF21958">
    <property type="entry name" value="SOGP_N"/>
    <property type="match status" value="1"/>
</dbReference>
<evidence type="ECO:0000256" key="2">
    <source>
        <dbReference type="ARBA" id="ARBA00022679"/>
    </source>
</evidence>
<dbReference type="InterPro" id="IPR012341">
    <property type="entry name" value="6hp_glycosidase-like_sf"/>
</dbReference>
<feature type="domain" description="Glycoside phosphorylase super sandwich" evidence="4">
    <location>
        <begin position="307"/>
        <end position="555"/>
    </location>
</feature>
<dbReference type="GO" id="GO:0005975">
    <property type="term" value="P:carbohydrate metabolic process"/>
    <property type="evidence" value="ECO:0007669"/>
    <property type="project" value="InterPro"/>
</dbReference>
<dbReference type="Pfam" id="PF21250">
    <property type="entry name" value="SOGP_2nd"/>
    <property type="match status" value="1"/>
</dbReference>
<keyword evidence="1" id="KW-0328">Glycosyltransferase</keyword>
<protein>
    <submittedName>
        <fullName evidence="7">Cellobiose phosphorylase</fullName>
    </submittedName>
</protein>
<dbReference type="Gene3D" id="2.60.420.10">
    <property type="entry name" value="Maltose phosphorylase, domain 3"/>
    <property type="match status" value="1"/>
</dbReference>
<evidence type="ECO:0000313" key="7">
    <source>
        <dbReference type="EMBL" id="SFK16667.1"/>
    </source>
</evidence>
<keyword evidence="8" id="KW-1185">Reference proteome</keyword>
<dbReference type="InterPro" id="IPR008928">
    <property type="entry name" value="6-hairpin_glycosidase_sf"/>
</dbReference>
<organism evidence="7 8">
    <name type="scientific">Marinilactibacillus piezotolerans</name>
    <dbReference type="NCBI Taxonomy" id="258723"/>
    <lineage>
        <taxon>Bacteria</taxon>
        <taxon>Bacillati</taxon>
        <taxon>Bacillota</taxon>
        <taxon>Bacilli</taxon>
        <taxon>Lactobacillales</taxon>
        <taxon>Carnobacteriaceae</taxon>
        <taxon>Marinilactibacillus</taxon>
    </lineage>
</organism>
<feature type="domain" description="Glycosyl hydrolase 94 catalytic" evidence="3">
    <location>
        <begin position="684"/>
        <end position="966"/>
    </location>
</feature>
<dbReference type="Pfam" id="PF21270">
    <property type="entry name" value="SOGP_4th"/>
    <property type="match status" value="1"/>
</dbReference>
<dbReference type="PANTHER" id="PTHR37469">
    <property type="entry name" value="CELLOBIONIC ACID PHOSPHORYLASE-RELATED"/>
    <property type="match status" value="1"/>
</dbReference>
<proteinExistence type="predicted"/>
<dbReference type="InterPro" id="IPR033432">
    <property type="entry name" value="GH94_catalytic"/>
</dbReference>
<dbReference type="InterPro" id="IPR048771">
    <property type="entry name" value="SOGP_2nd"/>
</dbReference>
<feature type="domain" description="Glycoside phosphorylase C-terminal" evidence="5">
    <location>
        <begin position="1026"/>
        <end position="1114"/>
    </location>
</feature>
<dbReference type="Pfam" id="PF17167">
    <property type="entry name" value="Glyco_hydro_94"/>
    <property type="match status" value="1"/>
</dbReference>
<dbReference type="InterPro" id="IPR048773">
    <property type="entry name" value="SOGP_C"/>
</dbReference>
<evidence type="ECO:0000259" key="3">
    <source>
        <dbReference type="Pfam" id="PF17167"/>
    </source>
</evidence>
<accession>A0A1I3XB89</accession>
<name>A0A1I3XB89_9LACT</name>
<dbReference type="GO" id="GO:0016757">
    <property type="term" value="F:glycosyltransferase activity"/>
    <property type="evidence" value="ECO:0007669"/>
    <property type="project" value="UniProtKB-KW"/>
</dbReference>
<evidence type="ECO:0000259" key="4">
    <source>
        <dbReference type="Pfam" id="PF21250"/>
    </source>
</evidence>